<dbReference type="GO" id="GO:0003924">
    <property type="term" value="F:GTPase activity"/>
    <property type="evidence" value="ECO:0007669"/>
    <property type="project" value="InterPro"/>
</dbReference>
<evidence type="ECO:0000313" key="3">
    <source>
        <dbReference type="Proteomes" id="UP000287033"/>
    </source>
</evidence>
<evidence type="ECO:0000313" key="2">
    <source>
        <dbReference type="EMBL" id="GCC41766.1"/>
    </source>
</evidence>
<dbReference type="AlphaFoldDB" id="A0A401TGN5"/>
<keyword evidence="3" id="KW-1185">Reference proteome</keyword>
<accession>A0A401TGN5</accession>
<dbReference type="SUPFAM" id="SSF48340">
    <property type="entry name" value="Interferon-induced guanylate-binding protein 1 (GBP1), C-terminal domain"/>
    <property type="match status" value="1"/>
</dbReference>
<sequence>MYAGIAEKNRQLSTDISSSIILDQGAGIQDKVRNGHYMKPGGYSEYEKDMAELVRKFRATRGKGVQ</sequence>
<protein>
    <recommendedName>
        <fullName evidence="1">Guanylate-binding protein/Atlastin C-terminal domain-containing protein</fullName>
    </recommendedName>
</protein>
<feature type="non-terminal residue" evidence="2">
    <location>
        <position position="66"/>
    </location>
</feature>
<dbReference type="Proteomes" id="UP000287033">
    <property type="component" value="Unassembled WGS sequence"/>
</dbReference>
<dbReference type="InterPro" id="IPR003191">
    <property type="entry name" value="Guanylate-bd/ATL_C"/>
</dbReference>
<dbReference type="GO" id="GO:0005525">
    <property type="term" value="F:GTP binding"/>
    <property type="evidence" value="ECO:0007669"/>
    <property type="project" value="InterPro"/>
</dbReference>
<dbReference type="InterPro" id="IPR036543">
    <property type="entry name" value="Guanylate-bd_C_sf"/>
</dbReference>
<organism evidence="2 3">
    <name type="scientific">Chiloscyllium punctatum</name>
    <name type="common">Brownbanded bambooshark</name>
    <name type="synonym">Hemiscyllium punctatum</name>
    <dbReference type="NCBI Taxonomy" id="137246"/>
    <lineage>
        <taxon>Eukaryota</taxon>
        <taxon>Metazoa</taxon>
        <taxon>Chordata</taxon>
        <taxon>Craniata</taxon>
        <taxon>Vertebrata</taxon>
        <taxon>Chondrichthyes</taxon>
        <taxon>Elasmobranchii</taxon>
        <taxon>Galeomorphii</taxon>
        <taxon>Galeoidea</taxon>
        <taxon>Orectolobiformes</taxon>
        <taxon>Hemiscylliidae</taxon>
        <taxon>Chiloscyllium</taxon>
    </lineage>
</organism>
<dbReference type="Gene3D" id="1.20.1000.10">
    <property type="entry name" value="Guanylate-binding protein, C-terminal domain"/>
    <property type="match status" value="1"/>
</dbReference>
<name>A0A401TGN5_CHIPU</name>
<proteinExistence type="predicted"/>
<gene>
    <name evidence="2" type="ORF">chiPu_0025970</name>
</gene>
<dbReference type="EMBL" id="BEZZ01069657">
    <property type="protein sequence ID" value="GCC41766.1"/>
    <property type="molecule type" value="Genomic_DNA"/>
</dbReference>
<feature type="domain" description="Guanylate-binding protein/Atlastin C-terminal" evidence="1">
    <location>
        <begin position="6"/>
        <end position="66"/>
    </location>
</feature>
<dbReference type="Pfam" id="PF02841">
    <property type="entry name" value="GBP_C"/>
    <property type="match status" value="1"/>
</dbReference>
<comment type="caution">
    <text evidence="2">The sequence shown here is derived from an EMBL/GenBank/DDBJ whole genome shotgun (WGS) entry which is preliminary data.</text>
</comment>
<reference evidence="2 3" key="1">
    <citation type="journal article" date="2018" name="Nat. Ecol. Evol.">
        <title>Shark genomes provide insights into elasmobranch evolution and the origin of vertebrates.</title>
        <authorList>
            <person name="Hara Y"/>
            <person name="Yamaguchi K"/>
            <person name="Onimaru K"/>
            <person name="Kadota M"/>
            <person name="Koyanagi M"/>
            <person name="Keeley SD"/>
            <person name="Tatsumi K"/>
            <person name="Tanaka K"/>
            <person name="Motone F"/>
            <person name="Kageyama Y"/>
            <person name="Nozu R"/>
            <person name="Adachi N"/>
            <person name="Nishimura O"/>
            <person name="Nakagawa R"/>
            <person name="Tanegashima C"/>
            <person name="Kiyatake I"/>
            <person name="Matsumoto R"/>
            <person name="Murakumo K"/>
            <person name="Nishida K"/>
            <person name="Terakita A"/>
            <person name="Kuratani S"/>
            <person name="Sato K"/>
            <person name="Hyodo S Kuraku.S."/>
        </authorList>
    </citation>
    <scope>NUCLEOTIDE SEQUENCE [LARGE SCALE GENOMIC DNA]</scope>
</reference>
<evidence type="ECO:0000259" key="1">
    <source>
        <dbReference type="Pfam" id="PF02841"/>
    </source>
</evidence>